<feature type="site" description="Important for beta-aspartyl-AMP intermediate formation" evidence="7">
    <location>
        <position position="339"/>
    </location>
</feature>
<keyword evidence="9" id="KW-0436">Ligase</keyword>
<dbReference type="Proteomes" id="UP000287853">
    <property type="component" value="Unassembled WGS sequence"/>
</dbReference>
<comment type="catalytic activity">
    <reaction evidence="6">
        <text>L-aspartate + L-glutamine + ATP + H2O = L-asparagine + L-glutamate + AMP + diphosphate + H(+)</text>
        <dbReference type="Rhea" id="RHEA:12228"/>
        <dbReference type="ChEBI" id="CHEBI:15377"/>
        <dbReference type="ChEBI" id="CHEBI:15378"/>
        <dbReference type="ChEBI" id="CHEBI:29985"/>
        <dbReference type="ChEBI" id="CHEBI:29991"/>
        <dbReference type="ChEBI" id="CHEBI:30616"/>
        <dbReference type="ChEBI" id="CHEBI:33019"/>
        <dbReference type="ChEBI" id="CHEBI:58048"/>
        <dbReference type="ChEBI" id="CHEBI:58359"/>
        <dbReference type="ChEBI" id="CHEBI:456215"/>
        <dbReference type="EC" id="6.3.5.4"/>
    </reaction>
</comment>
<evidence type="ECO:0000256" key="4">
    <source>
        <dbReference type="ARBA" id="ARBA00022741"/>
    </source>
</evidence>
<dbReference type="CDD" id="cd01991">
    <property type="entry name" value="Asn_synthase_B_C"/>
    <property type="match status" value="1"/>
</dbReference>
<evidence type="ECO:0000256" key="6">
    <source>
        <dbReference type="ARBA" id="ARBA00048741"/>
    </source>
</evidence>
<dbReference type="InterPro" id="IPR017932">
    <property type="entry name" value="GATase_2_dom"/>
</dbReference>
<dbReference type="GO" id="GO:0006529">
    <property type="term" value="P:asparagine biosynthetic process"/>
    <property type="evidence" value="ECO:0007669"/>
    <property type="project" value="InterPro"/>
</dbReference>
<comment type="similarity">
    <text evidence="2">Belongs to the asparagine synthetase family.</text>
</comment>
<feature type="domain" description="Glutamine amidotransferase type-2" evidence="8">
    <location>
        <begin position="1"/>
        <end position="188"/>
    </location>
</feature>
<organism evidence="9 10">
    <name type="scientific">Candidatus Electrothrix aarhusensis</name>
    <dbReference type="NCBI Taxonomy" id="1859131"/>
    <lineage>
        <taxon>Bacteria</taxon>
        <taxon>Pseudomonadati</taxon>
        <taxon>Thermodesulfobacteriota</taxon>
        <taxon>Desulfobulbia</taxon>
        <taxon>Desulfobulbales</taxon>
        <taxon>Desulfobulbaceae</taxon>
        <taxon>Candidatus Electrothrix</taxon>
    </lineage>
</organism>
<keyword evidence="10" id="KW-1185">Reference proteome</keyword>
<dbReference type="Gene3D" id="3.40.50.620">
    <property type="entry name" value="HUPs"/>
    <property type="match status" value="1"/>
</dbReference>
<keyword evidence="4" id="KW-0547">Nucleotide-binding</keyword>
<dbReference type="InterPro" id="IPR006426">
    <property type="entry name" value="Asn_synth_AEB"/>
</dbReference>
<dbReference type="SUPFAM" id="SSF52402">
    <property type="entry name" value="Adenine nucleotide alpha hydrolases-like"/>
    <property type="match status" value="1"/>
</dbReference>
<dbReference type="GO" id="GO:0005829">
    <property type="term" value="C:cytosol"/>
    <property type="evidence" value="ECO:0007669"/>
    <property type="project" value="TreeGrafter"/>
</dbReference>
<evidence type="ECO:0000313" key="10">
    <source>
        <dbReference type="Proteomes" id="UP000287853"/>
    </source>
</evidence>
<evidence type="ECO:0000256" key="1">
    <source>
        <dbReference type="ARBA" id="ARBA00005187"/>
    </source>
</evidence>
<dbReference type="Gene3D" id="3.60.20.10">
    <property type="entry name" value="Glutamine Phosphoribosylpyrophosphate, subunit 1, domain 1"/>
    <property type="match status" value="1"/>
</dbReference>
<evidence type="ECO:0000256" key="7">
    <source>
        <dbReference type="PIRSR" id="PIRSR001589-3"/>
    </source>
</evidence>
<dbReference type="SUPFAM" id="SSF56235">
    <property type="entry name" value="N-terminal nucleophile aminohydrolases (Ntn hydrolases)"/>
    <property type="match status" value="1"/>
</dbReference>
<dbReference type="PIRSF" id="PIRSF001589">
    <property type="entry name" value="Asn_synthetase_glu-h"/>
    <property type="match status" value="1"/>
</dbReference>
<sequence length="574" mass="65382">MGAIFGYSGQSDENGKKSRAMATALSHRGVSPARIHTSAHATAAWLPSRTGHGGIIEDNGLIIALAGRLYGDKNKTTMTELLQSYRHQGKEFIKELRGTYVLAVLDGEHIHLARDGAGVRTVYYALHNGRFIFAVEPKGILAWSDFPRRLRPAAVAQYLSFSFVPGSGTMLEKMWELLPGHTVTFAHGRVESPRCFFAFEDQEKEEKDEREWVREFHTLHQRAVADRLPKSGTVGLFLSGGLDSSVVGSELMRQIDRPVPSWSIHFGEQYPNELEFSQAAAERIGSDHREILIQPKDFLPQLSDIIYHLDEPIGDPVAMPNYMLSAIASKEVDYVFNGEGGDPVFGGPKNIPMLVQHWYGGIERGPLFREQAYLASYCRAYDDLEDLLTPEWRSQYSSHDALEGLLTPFFQARQPKNFLDKLCAINIRLKGAHLILPKVERMTGAHSLTPLSPLFDERLIELSFRMPSTLKLRQGVEKVIMKLAYKDMLPETIITRPKSGMRVPVHFWFRKDLRRYARKILSRREVKRAGIFNPDRVEELLNYDTEHGQPRHGLKLWMLITFELWRRMVGNEEW</sequence>
<protein>
    <recommendedName>
        <fullName evidence="3">asparagine synthase (glutamine-hydrolyzing)</fullName>
        <ecNumber evidence="3">6.3.5.4</ecNumber>
    </recommendedName>
</protein>
<dbReference type="AlphaFoldDB" id="A0A3S4T7C2"/>
<evidence type="ECO:0000256" key="5">
    <source>
        <dbReference type="ARBA" id="ARBA00022840"/>
    </source>
</evidence>
<dbReference type="Pfam" id="PF00733">
    <property type="entry name" value="Asn_synthase"/>
    <property type="match status" value="1"/>
</dbReference>
<gene>
    <name evidence="9" type="ORF">H206_01468</name>
</gene>
<dbReference type="PANTHER" id="PTHR43284">
    <property type="entry name" value="ASPARAGINE SYNTHETASE (GLUTAMINE-HYDROLYZING)"/>
    <property type="match status" value="1"/>
</dbReference>
<reference evidence="9 10" key="1">
    <citation type="submission" date="2017-01" db="EMBL/GenBank/DDBJ databases">
        <title>The cable genome- insights into the physiology and evolution of filamentous bacteria capable of sulfide oxidation via long distance electron transfer.</title>
        <authorList>
            <person name="Schreiber L."/>
            <person name="Bjerg J.T."/>
            <person name="Boggild A."/>
            <person name="Van De Vossenberg J."/>
            <person name="Meysman F."/>
            <person name="Nielsen L.P."/>
            <person name="Schramm A."/>
            <person name="Kjeldsen K.U."/>
        </authorList>
    </citation>
    <scope>NUCLEOTIDE SEQUENCE [LARGE SCALE GENOMIC DNA]</scope>
    <source>
        <strain evidence="9">MCF</strain>
    </source>
</reference>
<keyword evidence="5" id="KW-0067">ATP-binding</keyword>
<comment type="caution">
    <text evidence="9">The sequence shown here is derived from an EMBL/GenBank/DDBJ whole genome shotgun (WGS) entry which is preliminary data.</text>
</comment>
<evidence type="ECO:0000259" key="8">
    <source>
        <dbReference type="PROSITE" id="PS51278"/>
    </source>
</evidence>
<dbReference type="EMBL" id="MTKO01000092">
    <property type="protein sequence ID" value="RWX44555.1"/>
    <property type="molecule type" value="Genomic_DNA"/>
</dbReference>
<proteinExistence type="inferred from homology"/>
<dbReference type="EC" id="6.3.5.4" evidence="3"/>
<evidence type="ECO:0000256" key="2">
    <source>
        <dbReference type="ARBA" id="ARBA00005752"/>
    </source>
</evidence>
<dbReference type="GO" id="GO:0004066">
    <property type="term" value="F:asparagine synthase (glutamine-hydrolyzing) activity"/>
    <property type="evidence" value="ECO:0007669"/>
    <property type="project" value="UniProtKB-EC"/>
</dbReference>
<dbReference type="GO" id="GO:0005524">
    <property type="term" value="F:ATP binding"/>
    <property type="evidence" value="ECO:0007669"/>
    <property type="project" value="UniProtKB-KW"/>
</dbReference>
<dbReference type="PANTHER" id="PTHR43284:SF1">
    <property type="entry name" value="ASPARAGINE SYNTHETASE"/>
    <property type="match status" value="1"/>
</dbReference>
<comment type="pathway">
    <text evidence="1">Amino-acid biosynthesis; L-asparagine biosynthesis; L-asparagine from L-aspartate (L-Gln route): step 1/1.</text>
</comment>
<evidence type="ECO:0000313" key="9">
    <source>
        <dbReference type="EMBL" id="RWX44555.1"/>
    </source>
</evidence>
<accession>A0A3S4T7C2</accession>
<dbReference type="PROSITE" id="PS51278">
    <property type="entry name" value="GATASE_TYPE_2"/>
    <property type="match status" value="1"/>
</dbReference>
<dbReference type="InterPro" id="IPR001962">
    <property type="entry name" value="Asn_synthase"/>
</dbReference>
<dbReference type="InterPro" id="IPR029055">
    <property type="entry name" value="Ntn_hydrolases_N"/>
</dbReference>
<dbReference type="InterPro" id="IPR014729">
    <property type="entry name" value="Rossmann-like_a/b/a_fold"/>
</dbReference>
<dbReference type="Pfam" id="PF13537">
    <property type="entry name" value="GATase_7"/>
    <property type="match status" value="1"/>
</dbReference>
<dbReference type="InterPro" id="IPR051786">
    <property type="entry name" value="ASN_synthetase/amidase"/>
</dbReference>
<evidence type="ECO:0000256" key="3">
    <source>
        <dbReference type="ARBA" id="ARBA00012737"/>
    </source>
</evidence>
<name>A0A3S4T7C2_9BACT</name>